<dbReference type="PANTHER" id="PTHR37610">
    <property type="entry name" value="CCHC-TYPE DOMAIN-CONTAINING PROTEIN"/>
    <property type="match status" value="1"/>
</dbReference>
<evidence type="ECO:0000313" key="2">
    <source>
        <dbReference type="EMBL" id="KAL1221269.1"/>
    </source>
</evidence>
<dbReference type="Proteomes" id="UP001558713">
    <property type="component" value="Unassembled WGS sequence"/>
</dbReference>
<accession>A0ABD1BVN8</accession>
<dbReference type="PANTHER" id="PTHR37610:SF97">
    <property type="entry name" value="RETROTRANSPOSON GAG DOMAIN-CONTAINING PROTEIN"/>
    <property type="match status" value="1"/>
</dbReference>
<organism evidence="2 3">
    <name type="scientific">Cardamine amara subsp. amara</name>
    <dbReference type="NCBI Taxonomy" id="228776"/>
    <lineage>
        <taxon>Eukaryota</taxon>
        <taxon>Viridiplantae</taxon>
        <taxon>Streptophyta</taxon>
        <taxon>Embryophyta</taxon>
        <taxon>Tracheophyta</taxon>
        <taxon>Spermatophyta</taxon>
        <taxon>Magnoliopsida</taxon>
        <taxon>eudicotyledons</taxon>
        <taxon>Gunneridae</taxon>
        <taxon>Pentapetalae</taxon>
        <taxon>rosids</taxon>
        <taxon>malvids</taxon>
        <taxon>Brassicales</taxon>
        <taxon>Brassicaceae</taxon>
        <taxon>Cardamineae</taxon>
        <taxon>Cardamine</taxon>
    </lineage>
</organism>
<dbReference type="InterPro" id="IPR005162">
    <property type="entry name" value="Retrotrans_gag_dom"/>
</dbReference>
<evidence type="ECO:0000259" key="1">
    <source>
        <dbReference type="Pfam" id="PF03732"/>
    </source>
</evidence>
<name>A0ABD1BVN8_CARAN</name>
<comment type="caution">
    <text evidence="2">The sequence shown here is derived from an EMBL/GenBank/DDBJ whole genome shotgun (WGS) entry which is preliminary data.</text>
</comment>
<evidence type="ECO:0000313" key="3">
    <source>
        <dbReference type="Proteomes" id="UP001558713"/>
    </source>
</evidence>
<dbReference type="EMBL" id="JBANAX010000131">
    <property type="protein sequence ID" value="KAL1221269.1"/>
    <property type="molecule type" value="Genomic_DNA"/>
</dbReference>
<keyword evidence="3" id="KW-1185">Reference proteome</keyword>
<dbReference type="Pfam" id="PF03732">
    <property type="entry name" value="Retrotrans_gag"/>
    <property type="match status" value="1"/>
</dbReference>
<gene>
    <name evidence="2" type="ORF">V5N11_032716</name>
</gene>
<dbReference type="AlphaFoldDB" id="A0ABD1BVN8"/>
<feature type="domain" description="Retrotransposon gag" evidence="1">
    <location>
        <begin position="39"/>
        <end position="113"/>
    </location>
</feature>
<proteinExistence type="predicted"/>
<reference evidence="2 3" key="1">
    <citation type="submission" date="2024-04" db="EMBL/GenBank/DDBJ databases">
        <title>Genome assembly C_amara_ONT_v2.</title>
        <authorList>
            <person name="Yant L."/>
            <person name="Moore C."/>
            <person name="Slenker M."/>
        </authorList>
    </citation>
    <scope>NUCLEOTIDE SEQUENCE [LARGE SCALE GENOMIC DNA]</scope>
    <source>
        <tissue evidence="2">Leaf</tissue>
    </source>
</reference>
<sequence>MTIALECKYKWSFIDGSLPRPEESDSMFKIWKRYNSMVKSWLLNLVNKEIYDIILSFTDAAEIWTDLMKRFHVSNLPRKYQLEQDILTLRQGSMDLSTYYTKMKTLWQRLGSTKSQKIC</sequence>
<protein>
    <recommendedName>
        <fullName evidence="1">Retrotransposon gag domain-containing protein</fullName>
    </recommendedName>
</protein>